<reference evidence="2" key="1">
    <citation type="journal article" date="2023" name="Insect Mol. Biol.">
        <title>Genome sequencing provides insights into the evolution of gene families encoding plant cell wall-degrading enzymes in longhorned beetles.</title>
        <authorList>
            <person name="Shin N.R."/>
            <person name="Okamura Y."/>
            <person name="Kirsch R."/>
            <person name="Pauchet Y."/>
        </authorList>
    </citation>
    <scope>NUCLEOTIDE SEQUENCE</scope>
    <source>
        <strain evidence="2">MMC_N1</strain>
    </source>
</reference>
<evidence type="ECO:0000256" key="1">
    <source>
        <dbReference type="SAM" id="MobiDB-lite"/>
    </source>
</evidence>
<feature type="compositionally biased region" description="Basic and acidic residues" evidence="1">
    <location>
        <begin position="24"/>
        <end position="38"/>
    </location>
</feature>
<feature type="compositionally biased region" description="Basic and acidic residues" evidence="1">
    <location>
        <begin position="91"/>
        <end position="107"/>
    </location>
</feature>
<dbReference type="Proteomes" id="UP001162164">
    <property type="component" value="Unassembled WGS sequence"/>
</dbReference>
<name>A0ABQ9J104_9CUCU</name>
<evidence type="ECO:0000313" key="2">
    <source>
        <dbReference type="EMBL" id="KAJ8970931.1"/>
    </source>
</evidence>
<evidence type="ECO:0000313" key="3">
    <source>
        <dbReference type="Proteomes" id="UP001162164"/>
    </source>
</evidence>
<keyword evidence="3" id="KW-1185">Reference proteome</keyword>
<protein>
    <submittedName>
        <fullName evidence="2">Uncharacterized protein</fullName>
    </submittedName>
</protein>
<comment type="caution">
    <text evidence="2">The sequence shown here is derived from an EMBL/GenBank/DDBJ whole genome shotgun (WGS) entry which is preliminary data.</text>
</comment>
<gene>
    <name evidence="2" type="ORF">NQ317_017250</name>
</gene>
<sequence length="220" mass="25508">MYLKSNHTKNYNYISTAPDDEEDILSKNSRELQIKRQDSTGSKITIEKHEIPTSSKLNEPGPSSSKEPKKEGLDPKRDWETFDDDDDDQEHESGNETNKYKIMKEEWETFDEDDEIQKPRKKEQWETFAENTGKNKDKPKNLQLELSFADASRENNPTSIPGIPTPLFSDLPVNNNNTYSYDVLEQQPEYLQRTAVFMPTTIERKSIRSSLEILQQPTTS</sequence>
<feature type="compositionally biased region" description="Basic and acidic residues" evidence="1">
    <location>
        <begin position="116"/>
        <end position="125"/>
    </location>
</feature>
<proteinExistence type="predicted"/>
<feature type="compositionally biased region" description="Basic and acidic residues" evidence="1">
    <location>
        <begin position="66"/>
        <end position="80"/>
    </location>
</feature>
<dbReference type="EMBL" id="JAPWTJ010001554">
    <property type="protein sequence ID" value="KAJ8970931.1"/>
    <property type="molecule type" value="Genomic_DNA"/>
</dbReference>
<feature type="compositionally biased region" description="Acidic residues" evidence="1">
    <location>
        <begin position="81"/>
        <end position="90"/>
    </location>
</feature>
<accession>A0ABQ9J104</accession>
<feature type="compositionally biased region" description="Polar residues" evidence="1">
    <location>
        <begin position="52"/>
        <end position="65"/>
    </location>
</feature>
<organism evidence="2 3">
    <name type="scientific">Molorchus minor</name>
    <dbReference type="NCBI Taxonomy" id="1323400"/>
    <lineage>
        <taxon>Eukaryota</taxon>
        <taxon>Metazoa</taxon>
        <taxon>Ecdysozoa</taxon>
        <taxon>Arthropoda</taxon>
        <taxon>Hexapoda</taxon>
        <taxon>Insecta</taxon>
        <taxon>Pterygota</taxon>
        <taxon>Neoptera</taxon>
        <taxon>Endopterygota</taxon>
        <taxon>Coleoptera</taxon>
        <taxon>Polyphaga</taxon>
        <taxon>Cucujiformia</taxon>
        <taxon>Chrysomeloidea</taxon>
        <taxon>Cerambycidae</taxon>
        <taxon>Lamiinae</taxon>
        <taxon>Monochamini</taxon>
        <taxon>Molorchus</taxon>
    </lineage>
</organism>
<feature type="region of interest" description="Disordered" evidence="1">
    <location>
        <begin position="1"/>
        <end position="141"/>
    </location>
</feature>